<dbReference type="OrthoDB" id="9059at2157"/>
<proteinExistence type="inferred from homology"/>
<dbReference type="GO" id="GO:0016491">
    <property type="term" value="F:oxidoreductase activity"/>
    <property type="evidence" value="ECO:0007669"/>
    <property type="project" value="InterPro"/>
</dbReference>
<dbReference type="SUPFAM" id="SSF52218">
    <property type="entry name" value="Flavoproteins"/>
    <property type="match status" value="1"/>
</dbReference>
<name>A0A3P3RD47_9EURY</name>
<dbReference type="Pfam" id="PF03358">
    <property type="entry name" value="FMN_red"/>
    <property type="match status" value="1"/>
</dbReference>
<dbReference type="GO" id="GO:0005829">
    <property type="term" value="C:cytosol"/>
    <property type="evidence" value="ECO:0007669"/>
    <property type="project" value="TreeGrafter"/>
</dbReference>
<sequence>MTASSLEILVVQGTIREGRSSIHPARYVTSRFHEMGHDVELFDMKDYEIPLFRNRRDAVRDPHPNVDAFGKKVEAADALVIVAPEYNHSIPGALKNLLDHLYPEYENTAFSYVTVSAGGFGGVRALSHLHDITLEFDAHPGPDLPVSHVHDAFDEDGTLIDETYENRFEEFVTAVVDHAEQFVPSAVGTTPEAGV</sequence>
<comment type="caution">
    <text evidence="4">The sequence shown here is derived from an EMBL/GenBank/DDBJ whole genome shotgun (WGS) entry which is preliminary data.</text>
</comment>
<evidence type="ECO:0000256" key="2">
    <source>
        <dbReference type="ARBA" id="ARBA00038292"/>
    </source>
</evidence>
<evidence type="ECO:0000256" key="1">
    <source>
        <dbReference type="ARBA" id="ARBA00001966"/>
    </source>
</evidence>
<evidence type="ECO:0000313" key="4">
    <source>
        <dbReference type="EMBL" id="RRJ31386.1"/>
    </source>
</evidence>
<comment type="similarity">
    <text evidence="2">Belongs to the SsuE family. Isf subfamily.</text>
</comment>
<reference evidence="4 5" key="1">
    <citation type="submission" date="2018-11" db="EMBL/GenBank/DDBJ databases">
        <title>Taxonoimc description of Halomarina strain SPP-AMP-1.</title>
        <authorList>
            <person name="Pal Y."/>
            <person name="Srinivasana K."/>
            <person name="Verma A."/>
            <person name="Kumar P."/>
        </authorList>
    </citation>
    <scope>NUCLEOTIDE SEQUENCE [LARGE SCALE GENOMIC DNA]</scope>
    <source>
        <strain evidence="4 5">SPP-AMP-1</strain>
    </source>
</reference>
<dbReference type="InterPro" id="IPR029039">
    <property type="entry name" value="Flavoprotein-like_sf"/>
</dbReference>
<dbReference type="AlphaFoldDB" id="A0A3P3RD47"/>
<dbReference type="Proteomes" id="UP000282322">
    <property type="component" value="Unassembled WGS sequence"/>
</dbReference>
<feature type="domain" description="NADPH-dependent FMN reductase-like" evidence="3">
    <location>
        <begin position="7"/>
        <end position="143"/>
    </location>
</feature>
<dbReference type="EMBL" id="RRCH01000014">
    <property type="protein sequence ID" value="RRJ31386.1"/>
    <property type="molecule type" value="Genomic_DNA"/>
</dbReference>
<dbReference type="Gene3D" id="3.40.50.360">
    <property type="match status" value="1"/>
</dbReference>
<keyword evidence="5" id="KW-1185">Reference proteome</keyword>
<dbReference type="GO" id="GO:0010181">
    <property type="term" value="F:FMN binding"/>
    <property type="evidence" value="ECO:0007669"/>
    <property type="project" value="TreeGrafter"/>
</dbReference>
<evidence type="ECO:0000259" key="3">
    <source>
        <dbReference type="Pfam" id="PF03358"/>
    </source>
</evidence>
<organism evidence="4 5">
    <name type="scientific">Halocatena pleomorpha</name>
    <dbReference type="NCBI Taxonomy" id="1785090"/>
    <lineage>
        <taxon>Archaea</taxon>
        <taxon>Methanobacteriati</taxon>
        <taxon>Methanobacteriota</taxon>
        <taxon>Stenosarchaea group</taxon>
        <taxon>Halobacteria</taxon>
        <taxon>Halobacteriales</taxon>
        <taxon>Natronomonadaceae</taxon>
        <taxon>Halocatena</taxon>
    </lineage>
</organism>
<dbReference type="InterPro" id="IPR050712">
    <property type="entry name" value="NAD(P)H-dep_reductase"/>
</dbReference>
<dbReference type="PANTHER" id="PTHR30543:SF21">
    <property type="entry name" value="NAD(P)H-DEPENDENT FMN REDUCTASE LOT6"/>
    <property type="match status" value="1"/>
</dbReference>
<gene>
    <name evidence="4" type="ORF">EIK79_06595</name>
</gene>
<dbReference type="PANTHER" id="PTHR30543">
    <property type="entry name" value="CHROMATE REDUCTASE"/>
    <property type="match status" value="1"/>
</dbReference>
<dbReference type="InterPro" id="IPR005025">
    <property type="entry name" value="FMN_Rdtase-like_dom"/>
</dbReference>
<accession>A0A3P3RD47</accession>
<dbReference type="RefSeq" id="WP_124954338.1">
    <property type="nucleotide sequence ID" value="NZ_RRCH01000014.1"/>
</dbReference>
<comment type="cofactor">
    <cofactor evidence="1">
        <name>[4Fe-4S] cluster</name>
        <dbReference type="ChEBI" id="CHEBI:49883"/>
    </cofactor>
</comment>
<protein>
    <submittedName>
        <fullName evidence="4">NADPH-dependent oxidoreductase</fullName>
    </submittedName>
</protein>
<evidence type="ECO:0000313" key="5">
    <source>
        <dbReference type="Proteomes" id="UP000282322"/>
    </source>
</evidence>